<dbReference type="GeneID" id="54556314"/>
<proteinExistence type="predicted"/>
<sequence length="184" mass="20410">MFGSPHCVFSALQQLQRRAVRWGRVAHAHHRELAPATNNTRLTRHARQQQVIHPRRRACSPWGAGNSGISGRCRITSAEAPDRQPPHQRDSGESKLRYAHTLPAQSCARLSSSNSRVTHGFEAAKTSRLLGLTREREDAPPHCVVFQSKGLSRRRVLDDCSLTGQVFPLGFVPPANMSAYVSMS</sequence>
<evidence type="ECO:0000313" key="2">
    <source>
        <dbReference type="Proteomes" id="UP000800097"/>
    </source>
</evidence>
<name>A0A6A6JFS4_WESOR</name>
<gene>
    <name evidence="1" type="ORF">EI97DRAFT_84169</name>
</gene>
<protein>
    <submittedName>
        <fullName evidence="1">Uncharacterized protein</fullName>
    </submittedName>
</protein>
<organism evidence="1 2">
    <name type="scientific">Westerdykella ornata</name>
    <dbReference type="NCBI Taxonomy" id="318751"/>
    <lineage>
        <taxon>Eukaryota</taxon>
        <taxon>Fungi</taxon>
        <taxon>Dikarya</taxon>
        <taxon>Ascomycota</taxon>
        <taxon>Pezizomycotina</taxon>
        <taxon>Dothideomycetes</taxon>
        <taxon>Pleosporomycetidae</taxon>
        <taxon>Pleosporales</taxon>
        <taxon>Sporormiaceae</taxon>
        <taxon>Westerdykella</taxon>
    </lineage>
</organism>
<accession>A0A6A6JFS4</accession>
<dbReference type="RefSeq" id="XP_033652542.1">
    <property type="nucleotide sequence ID" value="XM_033803139.1"/>
</dbReference>
<dbReference type="Proteomes" id="UP000800097">
    <property type="component" value="Unassembled WGS sequence"/>
</dbReference>
<keyword evidence="2" id="KW-1185">Reference proteome</keyword>
<reference evidence="1" key="1">
    <citation type="journal article" date="2020" name="Stud. Mycol.">
        <title>101 Dothideomycetes genomes: a test case for predicting lifestyles and emergence of pathogens.</title>
        <authorList>
            <person name="Haridas S."/>
            <person name="Albert R."/>
            <person name="Binder M."/>
            <person name="Bloem J."/>
            <person name="Labutti K."/>
            <person name="Salamov A."/>
            <person name="Andreopoulos B."/>
            <person name="Baker S."/>
            <person name="Barry K."/>
            <person name="Bills G."/>
            <person name="Bluhm B."/>
            <person name="Cannon C."/>
            <person name="Castanera R."/>
            <person name="Culley D."/>
            <person name="Daum C."/>
            <person name="Ezra D."/>
            <person name="Gonzalez J."/>
            <person name="Henrissat B."/>
            <person name="Kuo A."/>
            <person name="Liang C."/>
            <person name="Lipzen A."/>
            <person name="Lutzoni F."/>
            <person name="Magnuson J."/>
            <person name="Mondo S."/>
            <person name="Nolan M."/>
            <person name="Ohm R."/>
            <person name="Pangilinan J."/>
            <person name="Park H.-J."/>
            <person name="Ramirez L."/>
            <person name="Alfaro M."/>
            <person name="Sun H."/>
            <person name="Tritt A."/>
            <person name="Yoshinaga Y."/>
            <person name="Zwiers L.-H."/>
            <person name="Turgeon B."/>
            <person name="Goodwin S."/>
            <person name="Spatafora J."/>
            <person name="Crous P."/>
            <person name="Grigoriev I."/>
        </authorList>
    </citation>
    <scope>NUCLEOTIDE SEQUENCE</scope>
    <source>
        <strain evidence="1">CBS 379.55</strain>
    </source>
</reference>
<evidence type="ECO:0000313" key="1">
    <source>
        <dbReference type="EMBL" id="KAF2275003.1"/>
    </source>
</evidence>
<dbReference type="EMBL" id="ML986499">
    <property type="protein sequence ID" value="KAF2275003.1"/>
    <property type="molecule type" value="Genomic_DNA"/>
</dbReference>
<dbReference type="AlphaFoldDB" id="A0A6A6JFS4"/>